<proteinExistence type="predicted"/>
<dbReference type="GO" id="GO:0006355">
    <property type="term" value="P:regulation of DNA-templated transcription"/>
    <property type="evidence" value="ECO:0007669"/>
    <property type="project" value="InterPro"/>
</dbReference>
<dbReference type="SUPFAM" id="SSF54447">
    <property type="entry name" value="ssDNA-binding transcriptional regulator domain"/>
    <property type="match status" value="1"/>
</dbReference>
<dbReference type="Gene3D" id="2.30.31.10">
    <property type="entry name" value="Transcriptional Coactivator Pc4, Chain A"/>
    <property type="match status" value="1"/>
</dbReference>
<keyword evidence="3" id="KW-1185">Reference proteome</keyword>
<name>A0A8T0FJB5_ARGBR</name>
<dbReference type="EMBL" id="JABXBU010000011">
    <property type="protein sequence ID" value="KAF8791344.1"/>
    <property type="molecule type" value="Genomic_DNA"/>
</dbReference>
<evidence type="ECO:0000313" key="2">
    <source>
        <dbReference type="EMBL" id="KAF8791344.1"/>
    </source>
</evidence>
<dbReference type="GO" id="GO:0003677">
    <property type="term" value="F:DNA binding"/>
    <property type="evidence" value="ECO:0007669"/>
    <property type="project" value="InterPro"/>
</dbReference>
<dbReference type="Proteomes" id="UP000807504">
    <property type="component" value="Unassembled WGS sequence"/>
</dbReference>
<sequence length="436" mass="49228">MFLSKAGESSKRKCEQYDRKPKKLCFDQRIEGEITMDTLPKHTVHLGDGLFTLVNAFHKKTRVHIRVYSADGNGILHPTKEGISLKPEIWSSILCTLSSFPAREDRDAVSVVKKEVCILNHTVYILKAFNNNVIEDTFYEREMQKVKDSGHYPVEKVIKKRRYVEAPLLRVVRIPGKDGNVISARYDRPHYVPVIRHSFQTIEMELRLNSGASAPFERAKEHYSNHKGSGIPYYEGVSFQKGYGIFRSWFRAALPFLVKGGKTIGKETLVSGTNVINDVVSGEDIKIATKKRSKEAGKKPGSKSYWSNTVYDSYDSKTSQLTSEMFYSDNDNGLEKLSKFFESSATVDMIGGLHSDLFHQERLLLNLVDVKIELIRNSNASAFQSSVGQKFTSHGHVILDAILIVYSARISFAPVHTKTSQKTQSYMTGSQCRPPI</sequence>
<evidence type="ECO:0000259" key="1">
    <source>
        <dbReference type="Pfam" id="PF02229"/>
    </source>
</evidence>
<gene>
    <name evidence="2" type="ORF">HNY73_006229</name>
</gene>
<dbReference type="AlphaFoldDB" id="A0A8T0FJB5"/>
<comment type="caution">
    <text evidence="2">The sequence shown here is derived from an EMBL/GenBank/DDBJ whole genome shotgun (WGS) entry which is preliminary data.</text>
</comment>
<accession>A0A8T0FJB5</accession>
<organism evidence="2 3">
    <name type="scientific">Argiope bruennichi</name>
    <name type="common">Wasp spider</name>
    <name type="synonym">Aranea bruennichi</name>
    <dbReference type="NCBI Taxonomy" id="94029"/>
    <lineage>
        <taxon>Eukaryota</taxon>
        <taxon>Metazoa</taxon>
        <taxon>Ecdysozoa</taxon>
        <taxon>Arthropoda</taxon>
        <taxon>Chelicerata</taxon>
        <taxon>Arachnida</taxon>
        <taxon>Araneae</taxon>
        <taxon>Araneomorphae</taxon>
        <taxon>Entelegynae</taxon>
        <taxon>Araneoidea</taxon>
        <taxon>Araneidae</taxon>
        <taxon>Argiope</taxon>
    </lineage>
</organism>
<dbReference type="InterPro" id="IPR003173">
    <property type="entry name" value="PC4_C"/>
</dbReference>
<feature type="domain" description="Transcriptional coactivator p15 (PC4) C-terminal" evidence="1">
    <location>
        <begin position="54"/>
        <end position="92"/>
    </location>
</feature>
<evidence type="ECO:0000313" key="3">
    <source>
        <dbReference type="Proteomes" id="UP000807504"/>
    </source>
</evidence>
<dbReference type="InterPro" id="IPR009044">
    <property type="entry name" value="ssDNA-bd_transcriptional_reg"/>
</dbReference>
<protein>
    <recommendedName>
        <fullName evidence="1">Transcriptional coactivator p15 (PC4) C-terminal domain-containing protein</fullName>
    </recommendedName>
</protein>
<reference evidence="2" key="2">
    <citation type="submission" date="2020-06" db="EMBL/GenBank/DDBJ databases">
        <authorList>
            <person name="Sheffer M."/>
        </authorList>
    </citation>
    <scope>NUCLEOTIDE SEQUENCE</scope>
</reference>
<dbReference type="Pfam" id="PF02229">
    <property type="entry name" value="PC4"/>
    <property type="match status" value="1"/>
</dbReference>
<reference evidence="2" key="1">
    <citation type="journal article" date="2020" name="bioRxiv">
        <title>Chromosome-level reference genome of the European wasp spider Argiope bruennichi: a resource for studies on range expansion and evolutionary adaptation.</title>
        <authorList>
            <person name="Sheffer M.M."/>
            <person name="Hoppe A."/>
            <person name="Krehenwinkel H."/>
            <person name="Uhl G."/>
            <person name="Kuss A.W."/>
            <person name="Jensen L."/>
            <person name="Jensen C."/>
            <person name="Gillespie R.G."/>
            <person name="Hoff K.J."/>
            <person name="Prost S."/>
        </authorList>
    </citation>
    <scope>NUCLEOTIDE SEQUENCE</scope>
</reference>